<reference evidence="4" key="2">
    <citation type="journal article" date="2019" name="Mol. Plant Microbe Interact.">
        <title>Genome sequence resources for four phytopathogenic fungi from the Colletotrichum orbiculare species complex.</title>
        <authorList>
            <person name="Gan P."/>
            <person name="Tsushima A."/>
            <person name="Narusaka M."/>
            <person name="Narusaka Y."/>
            <person name="Takano Y."/>
            <person name="Kubo Y."/>
            <person name="Shirasu K."/>
        </authorList>
    </citation>
    <scope>GENOME REANNOTATION</scope>
    <source>
        <strain evidence="4">104-T / ATCC 96160 / CBS 514.97 / LARS 414 / MAFF 240422</strain>
    </source>
</reference>
<name>A0A484FRF7_COLOR</name>
<evidence type="ECO:0000313" key="3">
    <source>
        <dbReference type="EMBL" id="TDZ20416.1"/>
    </source>
</evidence>
<feature type="compositionally biased region" description="Basic and acidic residues" evidence="1">
    <location>
        <begin position="130"/>
        <end position="142"/>
    </location>
</feature>
<comment type="caution">
    <text evidence="3">The sequence shown here is derived from an EMBL/GenBank/DDBJ whole genome shotgun (WGS) entry which is preliminary data.</text>
</comment>
<dbReference type="Proteomes" id="UP000014480">
    <property type="component" value="Unassembled WGS sequence"/>
</dbReference>
<accession>A0A484FRF7</accession>
<sequence length="362" mass="41142">MARQLYALAIFVVTFFNSDAPQPRRGRPVAAIKSGQPLRSDAFSFLFFDILHVAYGDEYLMKKLYVAIRLMMEATYGKPDWCERELYWGVIQAMKPEIEMGLFIDGLGERRVFNTIYGDETWFERSSAKAEPERVTGQEKTNKILQGGPRDNAGINQELDDMHRQHLLQADMDRPPPHVHGLEQFTYEVDKVWSDNPYLADFQHRYGISAWSVPLNCLGIYPDGQNRHFGPHRRDGGGGGGAAAAADAVPWLSYLRIGVFPTWNMAQIYINEKEFGVSDSGRLRRTVSAFRVLHAGLLRAIDELASAQEENGGVSERELQEAIFEVFEQAAQKEENVLSPTTSVGEHWNAIRQWRPEFGKRE</sequence>
<gene>
    <name evidence="3" type="ORF">Cob_v006545</name>
</gene>
<feature type="signal peptide" evidence="2">
    <location>
        <begin position="1"/>
        <end position="20"/>
    </location>
</feature>
<dbReference type="OrthoDB" id="4807786at2759"/>
<organism evidence="3 4">
    <name type="scientific">Colletotrichum orbiculare (strain 104-T / ATCC 96160 / CBS 514.97 / LARS 414 / MAFF 240422)</name>
    <name type="common">Cucumber anthracnose fungus</name>
    <name type="synonym">Colletotrichum lagenarium</name>
    <dbReference type="NCBI Taxonomy" id="1213857"/>
    <lineage>
        <taxon>Eukaryota</taxon>
        <taxon>Fungi</taxon>
        <taxon>Dikarya</taxon>
        <taxon>Ascomycota</taxon>
        <taxon>Pezizomycotina</taxon>
        <taxon>Sordariomycetes</taxon>
        <taxon>Hypocreomycetidae</taxon>
        <taxon>Glomerellales</taxon>
        <taxon>Glomerellaceae</taxon>
        <taxon>Colletotrichum</taxon>
        <taxon>Colletotrichum orbiculare species complex</taxon>
    </lineage>
</organism>
<evidence type="ECO:0000256" key="1">
    <source>
        <dbReference type="SAM" id="MobiDB-lite"/>
    </source>
</evidence>
<proteinExistence type="predicted"/>
<keyword evidence="4" id="KW-1185">Reference proteome</keyword>
<dbReference type="AlphaFoldDB" id="A0A484FRF7"/>
<feature type="chain" id="PRO_5019776260" evidence="2">
    <location>
        <begin position="21"/>
        <end position="362"/>
    </location>
</feature>
<evidence type="ECO:0000256" key="2">
    <source>
        <dbReference type="SAM" id="SignalP"/>
    </source>
</evidence>
<reference evidence="4" key="1">
    <citation type="journal article" date="2013" name="New Phytol.">
        <title>Comparative genomic and transcriptomic analyses reveal the hemibiotrophic stage shift of Colletotrichum fungi.</title>
        <authorList>
            <person name="Gan P."/>
            <person name="Ikeda K."/>
            <person name="Irieda H."/>
            <person name="Narusaka M."/>
            <person name="O'Connell R.J."/>
            <person name="Narusaka Y."/>
            <person name="Takano Y."/>
            <person name="Kubo Y."/>
            <person name="Shirasu K."/>
        </authorList>
    </citation>
    <scope>NUCLEOTIDE SEQUENCE [LARGE SCALE GENOMIC DNA]</scope>
    <source>
        <strain evidence="4">104-T / ATCC 96160 / CBS 514.97 / LARS 414 / MAFF 240422</strain>
    </source>
</reference>
<dbReference type="EMBL" id="AMCV02000017">
    <property type="protein sequence ID" value="TDZ20416.1"/>
    <property type="molecule type" value="Genomic_DNA"/>
</dbReference>
<evidence type="ECO:0000313" key="4">
    <source>
        <dbReference type="Proteomes" id="UP000014480"/>
    </source>
</evidence>
<keyword evidence="2" id="KW-0732">Signal</keyword>
<protein>
    <submittedName>
        <fullName evidence="3">Uncharacterized protein</fullName>
    </submittedName>
</protein>
<feature type="region of interest" description="Disordered" evidence="1">
    <location>
        <begin position="130"/>
        <end position="150"/>
    </location>
</feature>